<dbReference type="InterPro" id="IPR043519">
    <property type="entry name" value="NT_sf"/>
</dbReference>
<feature type="domain" description="tRNA nucleotidyltransferase/poly(A) polymerase RNA and SrmB- binding" evidence="11">
    <location>
        <begin position="276"/>
        <end position="321"/>
    </location>
</feature>
<proteinExistence type="inferred from homology"/>
<evidence type="ECO:0000256" key="1">
    <source>
        <dbReference type="ARBA" id="ARBA00001946"/>
    </source>
</evidence>
<dbReference type="InterPro" id="IPR050264">
    <property type="entry name" value="Bact_CCA-adding_enz_type3_sf"/>
</dbReference>
<dbReference type="STRING" id="6205.A0A0R3WIX0"/>
<sequence length="512" mass="58460">MFPGVLRGLCFSFLPPYLSILSNSSCKILSKTVQSLKMSSCHNETVFIGKDKVIDLSHVKAFHTPEFVFINGLFRKFGYEIRVAGGAVRDVLMKMEPKDIDLATTATPAQMIDMFTKEELRILNRNGESHGTVTVRINDTVNYEVTTLRIDSNQDGRHADVSFTKEWQLDASRRDLTVNSMFIDVSFGDLETDTAGDGEHYSVHGKLYDFYNGYEDLKDRRIRFVGKPADRIREDYLRILRYFRFHARLATNPDSHDEDTLKARRFSKHVLSYFFLQAIADNTSGLEKIAGERIWMELRLIFGYPAAPSLLRYMAETGVTKACGLPAKPNMAEVERIYVGGILHRHANPATCVAAALNSIDEVETLVRRIRPSNLEQSILYFLVEWRQSLAADGSVTERLRREYLLSLDQARLKPIFTEAVCYLCTSEDLNAWLAWQAPRFPLNGTAVTEKWGVKGRQLRLVLRGLRMIWVESGCTMDKEALLDEAVYQNVSRMPLEEVEVNCMIPAKRRKR</sequence>
<evidence type="ECO:0000313" key="14">
    <source>
        <dbReference type="WBParaSite" id="TTAC_0000057601-mRNA-1"/>
    </source>
</evidence>
<dbReference type="GO" id="GO:1990180">
    <property type="term" value="P:mitochondrial tRNA 3'-end processing"/>
    <property type="evidence" value="ECO:0007669"/>
    <property type="project" value="TreeGrafter"/>
</dbReference>
<comment type="similarity">
    <text evidence="2 9">Belongs to the tRNA nucleotidyltransferase/poly(A) polymerase family.</text>
</comment>
<gene>
    <name evidence="12" type="ORF">TTAC_LOCUS577</name>
</gene>
<keyword evidence="7" id="KW-0547">Nucleotide-binding</keyword>
<comment type="cofactor">
    <cofactor evidence="1">
        <name>Mg(2+)</name>
        <dbReference type="ChEBI" id="CHEBI:18420"/>
    </cofactor>
</comment>
<evidence type="ECO:0000256" key="8">
    <source>
        <dbReference type="ARBA" id="ARBA00022842"/>
    </source>
</evidence>
<keyword evidence="5" id="KW-0548">Nucleotidyltransferase</keyword>
<dbReference type="InterPro" id="IPR032828">
    <property type="entry name" value="PolyA_RNA-bd"/>
</dbReference>
<dbReference type="WBParaSite" id="TTAC_0000057601-mRNA-1">
    <property type="protein sequence ID" value="TTAC_0000057601-mRNA-1"/>
    <property type="gene ID" value="TTAC_0000057601"/>
</dbReference>
<dbReference type="Gene3D" id="3.30.460.10">
    <property type="entry name" value="Beta Polymerase, domain 2"/>
    <property type="match status" value="1"/>
</dbReference>
<dbReference type="GO" id="GO:0046872">
    <property type="term" value="F:metal ion binding"/>
    <property type="evidence" value="ECO:0007669"/>
    <property type="project" value="UniProtKB-KW"/>
</dbReference>
<evidence type="ECO:0000313" key="13">
    <source>
        <dbReference type="Proteomes" id="UP000274429"/>
    </source>
</evidence>
<reference evidence="12 13" key="2">
    <citation type="submission" date="2018-11" db="EMBL/GenBank/DDBJ databases">
        <authorList>
            <consortium name="Pathogen Informatics"/>
        </authorList>
    </citation>
    <scope>NUCLEOTIDE SEQUENCE [LARGE SCALE GENOMIC DNA]</scope>
</reference>
<feature type="domain" description="Poly A polymerase head" evidence="10">
    <location>
        <begin position="82"/>
        <end position="223"/>
    </location>
</feature>
<keyword evidence="3 9" id="KW-0808">Transferase</keyword>
<dbReference type="GO" id="GO:0000166">
    <property type="term" value="F:nucleotide binding"/>
    <property type="evidence" value="ECO:0007669"/>
    <property type="project" value="UniProtKB-KW"/>
</dbReference>
<dbReference type="GO" id="GO:0000049">
    <property type="term" value="F:tRNA binding"/>
    <property type="evidence" value="ECO:0007669"/>
    <property type="project" value="TreeGrafter"/>
</dbReference>
<dbReference type="PANTHER" id="PTHR46173:SF1">
    <property type="entry name" value="CCA TRNA NUCLEOTIDYLTRANSFERASE 1, MITOCHONDRIAL"/>
    <property type="match status" value="1"/>
</dbReference>
<evidence type="ECO:0000256" key="6">
    <source>
        <dbReference type="ARBA" id="ARBA00022723"/>
    </source>
</evidence>
<keyword evidence="13" id="KW-1185">Reference proteome</keyword>
<evidence type="ECO:0000256" key="5">
    <source>
        <dbReference type="ARBA" id="ARBA00022695"/>
    </source>
</evidence>
<evidence type="ECO:0000256" key="7">
    <source>
        <dbReference type="ARBA" id="ARBA00022741"/>
    </source>
</evidence>
<dbReference type="Proteomes" id="UP000274429">
    <property type="component" value="Unassembled WGS sequence"/>
</dbReference>
<evidence type="ECO:0000256" key="2">
    <source>
        <dbReference type="ARBA" id="ARBA00007265"/>
    </source>
</evidence>
<evidence type="ECO:0000256" key="4">
    <source>
        <dbReference type="ARBA" id="ARBA00022694"/>
    </source>
</evidence>
<dbReference type="InterPro" id="IPR002646">
    <property type="entry name" value="PolA_pol_head_dom"/>
</dbReference>
<evidence type="ECO:0000259" key="11">
    <source>
        <dbReference type="Pfam" id="PF12627"/>
    </source>
</evidence>
<protein>
    <submittedName>
        <fullName evidence="14">CCA tRNA nucleotidyltransferase 1, mitochondrial</fullName>
    </submittedName>
</protein>
<dbReference type="AlphaFoldDB" id="A0A0R3WIX0"/>
<reference evidence="14" key="1">
    <citation type="submission" date="2017-02" db="UniProtKB">
        <authorList>
            <consortium name="WormBaseParasite"/>
        </authorList>
    </citation>
    <scope>IDENTIFICATION</scope>
</reference>
<evidence type="ECO:0000259" key="10">
    <source>
        <dbReference type="Pfam" id="PF01743"/>
    </source>
</evidence>
<dbReference type="Gene3D" id="1.10.3090.10">
    <property type="entry name" value="cca-adding enzyme, domain 2"/>
    <property type="match status" value="1"/>
</dbReference>
<keyword evidence="9" id="KW-0694">RNA-binding</keyword>
<dbReference type="OrthoDB" id="445712at2759"/>
<dbReference type="Pfam" id="PF01743">
    <property type="entry name" value="PolyA_pol"/>
    <property type="match status" value="1"/>
</dbReference>
<dbReference type="GO" id="GO:0016779">
    <property type="term" value="F:nucleotidyltransferase activity"/>
    <property type="evidence" value="ECO:0007669"/>
    <property type="project" value="UniProtKB-KW"/>
</dbReference>
<dbReference type="SUPFAM" id="SSF81891">
    <property type="entry name" value="Poly A polymerase C-terminal region-like"/>
    <property type="match status" value="1"/>
</dbReference>
<keyword evidence="8" id="KW-0460">Magnesium</keyword>
<keyword evidence="4" id="KW-0819">tRNA processing</keyword>
<evidence type="ECO:0000256" key="3">
    <source>
        <dbReference type="ARBA" id="ARBA00022679"/>
    </source>
</evidence>
<keyword evidence="6" id="KW-0479">Metal-binding</keyword>
<dbReference type="GO" id="GO:0005739">
    <property type="term" value="C:mitochondrion"/>
    <property type="evidence" value="ECO:0007669"/>
    <property type="project" value="TreeGrafter"/>
</dbReference>
<evidence type="ECO:0000256" key="9">
    <source>
        <dbReference type="RuleBase" id="RU003953"/>
    </source>
</evidence>
<dbReference type="GO" id="GO:0001680">
    <property type="term" value="P:tRNA 3'-terminal CCA addition"/>
    <property type="evidence" value="ECO:0007669"/>
    <property type="project" value="TreeGrafter"/>
</dbReference>
<dbReference type="SUPFAM" id="SSF81301">
    <property type="entry name" value="Nucleotidyltransferase"/>
    <property type="match status" value="1"/>
</dbReference>
<name>A0A0R3WIX0_HYDTA</name>
<dbReference type="CDD" id="cd05398">
    <property type="entry name" value="NT_ClassII-CCAase"/>
    <property type="match status" value="1"/>
</dbReference>
<organism evidence="14">
    <name type="scientific">Hydatigena taeniaeformis</name>
    <name type="common">Feline tapeworm</name>
    <name type="synonym">Taenia taeniaeformis</name>
    <dbReference type="NCBI Taxonomy" id="6205"/>
    <lineage>
        <taxon>Eukaryota</taxon>
        <taxon>Metazoa</taxon>
        <taxon>Spiralia</taxon>
        <taxon>Lophotrochozoa</taxon>
        <taxon>Platyhelminthes</taxon>
        <taxon>Cestoda</taxon>
        <taxon>Eucestoda</taxon>
        <taxon>Cyclophyllidea</taxon>
        <taxon>Taeniidae</taxon>
        <taxon>Hydatigera</taxon>
    </lineage>
</organism>
<dbReference type="EMBL" id="UYWX01000059">
    <property type="protein sequence ID" value="VDM16681.1"/>
    <property type="molecule type" value="Genomic_DNA"/>
</dbReference>
<dbReference type="Pfam" id="PF12627">
    <property type="entry name" value="PolyA_pol_RNAbd"/>
    <property type="match status" value="1"/>
</dbReference>
<accession>A0A0R3WIX0</accession>
<dbReference type="PANTHER" id="PTHR46173">
    <property type="entry name" value="CCA TRNA NUCLEOTIDYLTRANSFERASE 1, MITOCHONDRIAL"/>
    <property type="match status" value="1"/>
</dbReference>
<evidence type="ECO:0000313" key="12">
    <source>
        <dbReference type="EMBL" id="VDM16681.1"/>
    </source>
</evidence>